<feature type="transmembrane region" description="Helical" evidence="6">
    <location>
        <begin position="276"/>
        <end position="301"/>
    </location>
</feature>
<evidence type="ECO:0000259" key="7">
    <source>
        <dbReference type="PROSITE" id="PS50850"/>
    </source>
</evidence>
<dbReference type="Pfam" id="PF07690">
    <property type="entry name" value="MFS_1"/>
    <property type="match status" value="1"/>
</dbReference>
<evidence type="ECO:0000256" key="5">
    <source>
        <dbReference type="ARBA" id="ARBA00023136"/>
    </source>
</evidence>
<dbReference type="PANTHER" id="PTHR11360:SF317">
    <property type="entry name" value="MAJOR FACILITATOR SUPERFAMILY (MFS) PROFILE DOMAIN-CONTAINING PROTEIN-RELATED"/>
    <property type="match status" value="1"/>
</dbReference>
<dbReference type="InterPro" id="IPR011701">
    <property type="entry name" value="MFS"/>
</dbReference>
<feature type="transmembrane region" description="Helical" evidence="6">
    <location>
        <begin position="402"/>
        <end position="423"/>
    </location>
</feature>
<feature type="transmembrane region" description="Helical" evidence="6">
    <location>
        <begin position="139"/>
        <end position="160"/>
    </location>
</feature>
<sequence>MGTEKQNIPNRWMIAIMGTLLQVALGTVYAWSFFQKPVMDANNWTNSEAAWAFSLAIFSLGLAAAWGGINLPKFGPRKLAMTGGFLFSLGYLIAAYALSIKSLGLLYVGYGVIGGIGLGLGYVTPVATAAKWFPDKKGFITGMVVMGFGFGALIMAKILAPIFMSMTGGNLVLVFSYVGTVMFFITLPAGYYMINPPAGFVPPGYTPPATSASAQASQDAITARECIMSGKFLMMWTVFFFNIIAGIMFISFQSPLLQDLLKKTMDPATLSDPQVITGLAAAGATLIAISSIFNGVGRFFWGGLSDKIGRVQTFRLILGTQLLVFIALLFVSNPIVFGVLVCYVLLCYGGGFGSMPSFVLDVFGQKLMPIVYGTILTAWGCGGIVGPQIVAFLKDNFANQAAQYTFVAAAVLLFLGLLITLALSNKKFEPSGAAKIAATEEITVK</sequence>
<feature type="transmembrane region" description="Helical" evidence="6">
    <location>
        <begin position="337"/>
        <end position="363"/>
    </location>
</feature>
<organism evidence="8">
    <name type="scientific">uncultured Sporomusa sp</name>
    <dbReference type="NCBI Taxonomy" id="307249"/>
    <lineage>
        <taxon>Bacteria</taxon>
        <taxon>Bacillati</taxon>
        <taxon>Bacillota</taxon>
        <taxon>Negativicutes</taxon>
        <taxon>Selenomonadales</taxon>
        <taxon>Sporomusaceae</taxon>
        <taxon>Sporomusa</taxon>
        <taxon>environmental samples</taxon>
    </lineage>
</organism>
<dbReference type="RefSeq" id="WP_288185026.1">
    <property type="nucleotide sequence ID" value="NZ_LT608335.1"/>
</dbReference>
<dbReference type="Gene3D" id="1.20.1250.20">
    <property type="entry name" value="MFS general substrate transporter like domains"/>
    <property type="match status" value="2"/>
</dbReference>
<feature type="transmembrane region" description="Helical" evidence="6">
    <location>
        <begin position="233"/>
        <end position="256"/>
    </location>
</feature>
<dbReference type="PROSITE" id="PS50850">
    <property type="entry name" value="MFS"/>
    <property type="match status" value="1"/>
</dbReference>
<feature type="domain" description="Major facilitator superfamily (MFS) profile" evidence="7">
    <location>
        <begin position="11"/>
        <end position="428"/>
    </location>
</feature>
<evidence type="ECO:0000256" key="3">
    <source>
        <dbReference type="ARBA" id="ARBA00022692"/>
    </source>
</evidence>
<evidence type="ECO:0000256" key="6">
    <source>
        <dbReference type="SAM" id="Phobius"/>
    </source>
</evidence>
<dbReference type="GO" id="GO:0022857">
    <property type="term" value="F:transmembrane transporter activity"/>
    <property type="evidence" value="ECO:0007669"/>
    <property type="project" value="InterPro"/>
</dbReference>
<gene>
    <name evidence="8" type="ORF">KL86SPO_50118</name>
</gene>
<evidence type="ECO:0000313" key="8">
    <source>
        <dbReference type="EMBL" id="SCM82347.1"/>
    </source>
</evidence>
<dbReference type="GO" id="GO:0005886">
    <property type="term" value="C:plasma membrane"/>
    <property type="evidence" value="ECO:0007669"/>
    <property type="project" value="UniProtKB-SubCell"/>
</dbReference>
<feature type="transmembrane region" description="Helical" evidence="6">
    <location>
        <begin position="79"/>
        <end position="98"/>
    </location>
</feature>
<keyword evidence="4 6" id="KW-1133">Transmembrane helix</keyword>
<dbReference type="AlphaFoldDB" id="A0A212LY30"/>
<comment type="subcellular location">
    <subcellularLocation>
        <location evidence="1">Cell membrane</location>
        <topology evidence="1">Multi-pass membrane protein</topology>
    </subcellularLocation>
</comment>
<protein>
    <submittedName>
        <fullName evidence="8">Major facilitator superfamily MFS_1</fullName>
    </submittedName>
</protein>
<feature type="transmembrane region" description="Helical" evidence="6">
    <location>
        <begin position="104"/>
        <end position="127"/>
    </location>
</feature>
<proteinExistence type="predicted"/>
<dbReference type="InterPro" id="IPR020846">
    <property type="entry name" value="MFS_dom"/>
</dbReference>
<dbReference type="PANTHER" id="PTHR11360">
    <property type="entry name" value="MONOCARBOXYLATE TRANSPORTER"/>
    <property type="match status" value="1"/>
</dbReference>
<feature type="transmembrane region" description="Helical" evidence="6">
    <location>
        <begin position="172"/>
        <end position="194"/>
    </location>
</feature>
<feature type="transmembrane region" description="Helical" evidence="6">
    <location>
        <begin position="370"/>
        <end position="390"/>
    </location>
</feature>
<dbReference type="SUPFAM" id="SSF103473">
    <property type="entry name" value="MFS general substrate transporter"/>
    <property type="match status" value="1"/>
</dbReference>
<evidence type="ECO:0000256" key="4">
    <source>
        <dbReference type="ARBA" id="ARBA00022989"/>
    </source>
</evidence>
<dbReference type="EMBL" id="FMJE01000005">
    <property type="protein sequence ID" value="SCM82347.1"/>
    <property type="molecule type" value="Genomic_DNA"/>
</dbReference>
<feature type="transmembrane region" description="Helical" evidence="6">
    <location>
        <begin position="12"/>
        <end position="34"/>
    </location>
</feature>
<keyword evidence="5 6" id="KW-0472">Membrane</keyword>
<dbReference type="InterPro" id="IPR036259">
    <property type="entry name" value="MFS_trans_sf"/>
</dbReference>
<keyword evidence="2" id="KW-0813">Transport</keyword>
<evidence type="ECO:0000256" key="1">
    <source>
        <dbReference type="ARBA" id="ARBA00004651"/>
    </source>
</evidence>
<evidence type="ECO:0000256" key="2">
    <source>
        <dbReference type="ARBA" id="ARBA00022448"/>
    </source>
</evidence>
<dbReference type="CDD" id="cd17353">
    <property type="entry name" value="MFS_OFA_like"/>
    <property type="match status" value="1"/>
</dbReference>
<keyword evidence="3 6" id="KW-0812">Transmembrane</keyword>
<feature type="transmembrane region" description="Helical" evidence="6">
    <location>
        <begin position="313"/>
        <end position="331"/>
    </location>
</feature>
<dbReference type="InterPro" id="IPR050327">
    <property type="entry name" value="Proton-linked_MCT"/>
</dbReference>
<name>A0A212LY30_9FIRM</name>
<accession>A0A212LY30</accession>
<feature type="transmembrane region" description="Helical" evidence="6">
    <location>
        <begin position="49"/>
        <end position="67"/>
    </location>
</feature>
<reference evidence="8" key="1">
    <citation type="submission" date="2016-08" db="EMBL/GenBank/DDBJ databases">
        <authorList>
            <person name="Seilhamer J.J."/>
        </authorList>
    </citation>
    <scope>NUCLEOTIDE SEQUENCE</scope>
    <source>
        <strain evidence="8">86</strain>
    </source>
</reference>